<comment type="caution">
    <text evidence="1">The sequence shown here is derived from an EMBL/GenBank/DDBJ whole genome shotgun (WGS) entry which is preliminary data.</text>
</comment>
<proteinExistence type="predicted"/>
<evidence type="ECO:0000313" key="1">
    <source>
        <dbReference type="EMBL" id="TNC22037.1"/>
    </source>
</evidence>
<organism evidence="1 3">
    <name type="scientific">Mumia zhuanghuii</name>
    <dbReference type="NCBI Taxonomy" id="2585211"/>
    <lineage>
        <taxon>Bacteria</taxon>
        <taxon>Bacillati</taxon>
        <taxon>Actinomycetota</taxon>
        <taxon>Actinomycetes</taxon>
        <taxon>Propionibacteriales</taxon>
        <taxon>Nocardioidaceae</taxon>
        <taxon>Mumia</taxon>
    </lineage>
</organism>
<dbReference type="EMBL" id="VDFR01000282">
    <property type="protein sequence ID" value="TNC22186.1"/>
    <property type="molecule type" value="Genomic_DNA"/>
</dbReference>
<gene>
    <name evidence="2" type="ORF">FHE65_35905</name>
    <name evidence="1" type="ORF">FHE65_36190</name>
</gene>
<dbReference type="EMBL" id="VDFR01000283">
    <property type="protein sequence ID" value="TNC22037.1"/>
    <property type="molecule type" value="Genomic_DNA"/>
</dbReference>
<dbReference type="Proteomes" id="UP000306740">
    <property type="component" value="Unassembled WGS sequence"/>
</dbReference>
<evidence type="ECO:0000313" key="3">
    <source>
        <dbReference type="Proteomes" id="UP000306740"/>
    </source>
</evidence>
<sequence length="135" mass="16543">MLLRRRRLVAFARRLDRARSELLRAARQVRDPGRRELVELEQWRQARAQVLTRRLWPWWWLQQHWPLGHGDCGLHLRQHEAQQVLSEWLRPAVRPRRAQPQWERMWLLLRHELQALLPAPKLQWPCRARLPPPKP</sequence>
<dbReference type="AlphaFoldDB" id="A0A5C4LUZ6"/>
<protein>
    <submittedName>
        <fullName evidence="1">Uncharacterized protein</fullName>
    </submittedName>
</protein>
<reference evidence="1 3" key="1">
    <citation type="submission" date="2019-05" db="EMBL/GenBank/DDBJ databases">
        <title>Mumia sp. nov., isolated from the intestinal contents of plateau pika (Ochotona curzoniae) in the Qinghai-Tibet plateau of China.</title>
        <authorList>
            <person name="Tian Z."/>
        </authorList>
    </citation>
    <scope>NUCLEOTIDE SEQUENCE [LARGE SCALE GENOMIC DNA]</scope>
    <source>
        <strain evidence="3">527</strain>
        <strain evidence="1">Z527</strain>
    </source>
</reference>
<accession>A0A5C4LUZ6</accession>
<name>A0A5C4LUZ6_9ACTN</name>
<dbReference type="RefSeq" id="WP_139107508.1">
    <property type="nucleotide sequence ID" value="NZ_VDFR01000282.1"/>
</dbReference>
<evidence type="ECO:0000313" key="2">
    <source>
        <dbReference type="EMBL" id="TNC22186.1"/>
    </source>
</evidence>